<dbReference type="STRING" id="1908260.BKK50_05265"/>
<dbReference type="AlphaFoldDB" id="A0A1V3IMT2"/>
<proteinExistence type="predicted"/>
<name>A0A1V3IMT2_9PAST</name>
<evidence type="ECO:0000313" key="1">
    <source>
        <dbReference type="EMBL" id="OOF43177.1"/>
    </source>
</evidence>
<protein>
    <submittedName>
        <fullName evidence="1">Uncharacterized protein</fullName>
    </submittedName>
</protein>
<reference evidence="1 2" key="1">
    <citation type="submission" date="2016-10" db="EMBL/GenBank/DDBJ databases">
        <title>Rodentibacter gen. nov. and new species.</title>
        <authorList>
            <person name="Christensen H."/>
        </authorList>
    </citation>
    <scope>NUCLEOTIDE SEQUENCE [LARGE SCALE GENOMIC DNA]</scope>
    <source>
        <strain evidence="1 2">CCUG17206</strain>
    </source>
</reference>
<dbReference type="Proteomes" id="UP000189433">
    <property type="component" value="Unassembled WGS sequence"/>
</dbReference>
<gene>
    <name evidence="1" type="ORF">BKK50_05265</name>
</gene>
<keyword evidence="2" id="KW-1185">Reference proteome</keyword>
<organism evidence="1 2">
    <name type="scientific">Rodentibacter rarus</name>
    <dbReference type="NCBI Taxonomy" id="1908260"/>
    <lineage>
        <taxon>Bacteria</taxon>
        <taxon>Pseudomonadati</taxon>
        <taxon>Pseudomonadota</taxon>
        <taxon>Gammaproteobacteria</taxon>
        <taxon>Pasteurellales</taxon>
        <taxon>Pasteurellaceae</taxon>
        <taxon>Rodentibacter</taxon>
    </lineage>
</organism>
<sequence>MEFYFKFETLITFEKKYFKNEFKMKYCFYIMLTNDKKSETLAISTKAIHPNKNEESLYV</sequence>
<evidence type="ECO:0000313" key="2">
    <source>
        <dbReference type="Proteomes" id="UP000189433"/>
    </source>
</evidence>
<comment type="caution">
    <text evidence="1">The sequence shown here is derived from an EMBL/GenBank/DDBJ whole genome shotgun (WGS) entry which is preliminary data.</text>
</comment>
<dbReference type="EMBL" id="MLHJ01000042">
    <property type="protein sequence ID" value="OOF43177.1"/>
    <property type="molecule type" value="Genomic_DNA"/>
</dbReference>
<accession>A0A1V3IMT2</accession>